<reference evidence="1 2" key="1">
    <citation type="journal article" date="2024" name="G3 (Bethesda)">
        <title>Genome assembly of Hibiscus sabdariffa L. provides insights into metabolisms of medicinal natural products.</title>
        <authorList>
            <person name="Kim T."/>
        </authorList>
    </citation>
    <scope>NUCLEOTIDE SEQUENCE [LARGE SCALE GENOMIC DNA]</scope>
    <source>
        <strain evidence="1">TK-2024</strain>
        <tissue evidence="1">Old leaves</tissue>
    </source>
</reference>
<organism evidence="1 2">
    <name type="scientific">Hibiscus sabdariffa</name>
    <name type="common">roselle</name>
    <dbReference type="NCBI Taxonomy" id="183260"/>
    <lineage>
        <taxon>Eukaryota</taxon>
        <taxon>Viridiplantae</taxon>
        <taxon>Streptophyta</taxon>
        <taxon>Embryophyta</taxon>
        <taxon>Tracheophyta</taxon>
        <taxon>Spermatophyta</taxon>
        <taxon>Magnoliopsida</taxon>
        <taxon>eudicotyledons</taxon>
        <taxon>Gunneridae</taxon>
        <taxon>Pentapetalae</taxon>
        <taxon>rosids</taxon>
        <taxon>malvids</taxon>
        <taxon>Malvales</taxon>
        <taxon>Malvaceae</taxon>
        <taxon>Malvoideae</taxon>
        <taxon>Hibiscus</taxon>
    </lineage>
</organism>
<accession>A0ABR2QGH2</accession>
<sequence>MVLPLLGGKFTRGNNRDSPTYVRLDRFLIITNFENDFPSVVQKLLNKSLSNHNAILLSEEHTNWVQSLFESLIIGAKRRAMMKQFWSLNQKVGKSIQELEKSITVLKWKIQEGIASEDSFFCLNNLRVELWSAYRKEESKWLKKI</sequence>
<dbReference type="Proteomes" id="UP001396334">
    <property type="component" value="Unassembled WGS sequence"/>
</dbReference>
<keyword evidence="2" id="KW-1185">Reference proteome</keyword>
<gene>
    <name evidence="1" type="ORF">V6N11_065261</name>
</gene>
<evidence type="ECO:0000313" key="1">
    <source>
        <dbReference type="EMBL" id="KAK8999764.1"/>
    </source>
</evidence>
<name>A0ABR2QGH2_9ROSI</name>
<dbReference type="EMBL" id="JBBPBN010000039">
    <property type="protein sequence ID" value="KAK8999764.1"/>
    <property type="molecule type" value="Genomic_DNA"/>
</dbReference>
<protein>
    <submittedName>
        <fullName evidence="1">Uncharacterized protein</fullName>
    </submittedName>
</protein>
<evidence type="ECO:0000313" key="2">
    <source>
        <dbReference type="Proteomes" id="UP001396334"/>
    </source>
</evidence>
<proteinExistence type="predicted"/>
<comment type="caution">
    <text evidence="1">The sequence shown here is derived from an EMBL/GenBank/DDBJ whole genome shotgun (WGS) entry which is preliminary data.</text>
</comment>